<reference evidence="1" key="1">
    <citation type="submission" date="2023-04" db="EMBL/GenBank/DDBJ databases">
        <title>Draft Genome sequencing of Naganishia species isolated from polar environments using Oxford Nanopore Technology.</title>
        <authorList>
            <person name="Leo P."/>
            <person name="Venkateswaran K."/>
        </authorList>
    </citation>
    <scope>NUCLEOTIDE SEQUENCE</scope>
    <source>
        <strain evidence="1">MNA-CCFEE 5262</strain>
    </source>
</reference>
<keyword evidence="2" id="KW-1185">Reference proteome</keyword>
<organism evidence="1 2">
    <name type="scientific">Naganishia adeliensis</name>
    <dbReference type="NCBI Taxonomy" id="92952"/>
    <lineage>
        <taxon>Eukaryota</taxon>
        <taxon>Fungi</taxon>
        <taxon>Dikarya</taxon>
        <taxon>Basidiomycota</taxon>
        <taxon>Agaricomycotina</taxon>
        <taxon>Tremellomycetes</taxon>
        <taxon>Filobasidiales</taxon>
        <taxon>Filobasidiaceae</taxon>
        <taxon>Naganishia</taxon>
    </lineage>
</organism>
<proteinExistence type="predicted"/>
<evidence type="ECO:0000313" key="2">
    <source>
        <dbReference type="Proteomes" id="UP001230649"/>
    </source>
</evidence>
<protein>
    <submittedName>
        <fullName evidence="1">Uncharacterized protein</fullName>
    </submittedName>
</protein>
<comment type="caution">
    <text evidence="1">The sequence shown here is derived from an EMBL/GenBank/DDBJ whole genome shotgun (WGS) entry which is preliminary data.</text>
</comment>
<gene>
    <name evidence="1" type="ORF">QFC20_007456</name>
</gene>
<dbReference type="EMBL" id="JASBWS010000183">
    <property type="protein sequence ID" value="KAJ9092122.1"/>
    <property type="molecule type" value="Genomic_DNA"/>
</dbReference>
<sequence>MGKDAPPPYSEHLTRTATQQSAPAYAIAPPLVNPDTLLPSTFRVGQYDVSPFVTVPEMILHLRLLAAFDALQQRVRVFCTRAEKDFEAWVKRLPEGTVRLEDEEVPALDVVMCWHAYMLNPRRWWEDCERDDRIGKGGTVGEVSVGAGWTRLPFPTSPETTTFSLACPQCITPNAVPWLKAPNQPHGYCQKEFQHPCVGCGLMITHDVLRANKVCEDIVGVVYGDVKFLPGLGLMPSTGNMTPLVGPRVSRAIAAVFKLAFDNAFPDKTRLQDKSGQTFTASALGQHVFHWSFAEFEKILDKALKSGVIARASPGVMFKRYRRQPSYRTNANFIGKMKGLGWLRSGRFEGEPFLLQKSAARYHAFLDLMRSMQGFLCPTLDIDLAWHTHQLQGEEYRVSTLQVTGPSFPRFVDHDDKVSEVRLGDAYDLTARAWMARYKVPYSQCGCHQGDLSSIDGGLSAAIPDKLKFWNKGESKSDQRRRAIEKVIQGMEQGEKDASHPSVHNLVSVETYMNKRKQNVRLNKISQLDQKAESLEGASGEKDLELKRALTKSPHHPDPFVQDVPTLSYLRSIQPPPDEKTQLDTKFSKAGTSSVLPYWGVGVGLGAGLVVGGAVAWGLTVEDPHCLHEQDAAKRGGCAAGATGGGGYCGTGGTGACEHWRKGCLQIRN</sequence>
<accession>A0ACC2UYS2</accession>
<evidence type="ECO:0000313" key="1">
    <source>
        <dbReference type="EMBL" id="KAJ9092122.1"/>
    </source>
</evidence>
<dbReference type="Proteomes" id="UP001230649">
    <property type="component" value="Unassembled WGS sequence"/>
</dbReference>
<name>A0ACC2UYS2_9TREE</name>